<dbReference type="InterPro" id="IPR036986">
    <property type="entry name" value="S4_RNA-bd_sf"/>
</dbReference>
<keyword evidence="3" id="KW-1185">Reference proteome</keyword>
<dbReference type="PANTHER" id="PTHR40069:SF1">
    <property type="entry name" value="YWBE PROTEIN"/>
    <property type="match status" value="1"/>
</dbReference>
<accession>A0ABS1TLL1</accession>
<name>A0ABS1TLL1_9BACI</name>
<protein>
    <submittedName>
        <fullName evidence="2">YwbE family protein</fullName>
    </submittedName>
</protein>
<dbReference type="SUPFAM" id="SSF55174">
    <property type="entry name" value="Alpha-L RNA-binding motif"/>
    <property type="match status" value="1"/>
</dbReference>
<sequence>MNPCVRSDIQIGMEVRVVLKKDQPTGKLTSGVVKDILTNQEYHPRGIKVRLINGKVGRIQEIVSPSLSGKKLWDCIIECRACSSITELSQHFAKGEIYINGEKTSDPDIVLEDGRYIIRIGKEHSLELYLTNGEVRKQRTRKM</sequence>
<organism evidence="2 3">
    <name type="scientific">Neobacillus paridis</name>
    <dbReference type="NCBI Taxonomy" id="2803862"/>
    <lineage>
        <taxon>Bacteria</taxon>
        <taxon>Bacillati</taxon>
        <taxon>Bacillota</taxon>
        <taxon>Bacilli</taxon>
        <taxon>Bacillales</taxon>
        <taxon>Bacillaceae</taxon>
        <taxon>Neobacillus</taxon>
    </lineage>
</organism>
<evidence type="ECO:0000313" key="3">
    <source>
        <dbReference type="Proteomes" id="UP000623967"/>
    </source>
</evidence>
<dbReference type="NCBIfam" id="TIGR03833">
    <property type="entry name" value="YwbE family protein"/>
    <property type="match status" value="1"/>
</dbReference>
<dbReference type="Pfam" id="PF09962">
    <property type="entry name" value="DUF2196"/>
    <property type="match status" value="1"/>
</dbReference>
<dbReference type="EMBL" id="JAESWB010000134">
    <property type="protein sequence ID" value="MBL4952192.1"/>
    <property type="molecule type" value="Genomic_DNA"/>
</dbReference>
<dbReference type="InterPro" id="IPR019240">
    <property type="entry name" value="DUF2196"/>
</dbReference>
<dbReference type="PROSITE" id="PS50889">
    <property type="entry name" value="S4"/>
    <property type="match status" value="1"/>
</dbReference>
<reference evidence="2 3" key="1">
    <citation type="submission" date="2021-01" db="EMBL/GenBank/DDBJ databases">
        <title>Genome public.</title>
        <authorList>
            <person name="Liu C."/>
            <person name="Sun Q."/>
        </authorList>
    </citation>
    <scope>NUCLEOTIDE SEQUENCE [LARGE SCALE GENOMIC DNA]</scope>
    <source>
        <strain evidence="2 3">YIM B02564</strain>
    </source>
</reference>
<evidence type="ECO:0000313" key="2">
    <source>
        <dbReference type="EMBL" id="MBL4952192.1"/>
    </source>
</evidence>
<dbReference type="Proteomes" id="UP000623967">
    <property type="component" value="Unassembled WGS sequence"/>
</dbReference>
<gene>
    <name evidence="2" type="ORF">JK635_08215</name>
</gene>
<keyword evidence="1" id="KW-0694">RNA-binding</keyword>
<proteinExistence type="predicted"/>
<comment type="caution">
    <text evidence="2">The sequence shown here is derived from an EMBL/GenBank/DDBJ whole genome shotgun (WGS) entry which is preliminary data.</text>
</comment>
<dbReference type="Gene3D" id="3.10.290.10">
    <property type="entry name" value="RNA-binding S4 domain"/>
    <property type="match status" value="1"/>
</dbReference>
<dbReference type="PANTHER" id="PTHR40069">
    <property type="entry name" value="YWBE PROTEIN"/>
    <property type="match status" value="1"/>
</dbReference>
<evidence type="ECO:0000256" key="1">
    <source>
        <dbReference type="PROSITE-ProRule" id="PRU00182"/>
    </source>
</evidence>